<proteinExistence type="predicted"/>
<dbReference type="Proteomes" id="UP000250163">
    <property type="component" value="Chromosome MORIYA"/>
</dbReference>
<sequence>MPMQHRSGIPNSLITSSTDNKTTPTWLLIRGLCRQQLHWEDFPVKLAQRLNCQVFCGDIAGTGTTWAQFTPTSITDITLQLRQTFRLQNPDINYPIHLLGISMGGMIATEWAALFPHEIDGMVFINTSFKQFSPLYQRLKPNNITTLIRILCSHSLQQEQLILNMTSHTQHHNQALIQRWCDYAEQQPVSRQNALRQLYAASRYSPPSTAPIEHILLLASTHDQLVDVRCSTAIATQWHCPIHYHPTAGHDLPLDDSQWICDKIWHWLTHRIPNRHSIAI</sequence>
<evidence type="ECO:0000313" key="3">
    <source>
        <dbReference type="Proteomes" id="UP000250163"/>
    </source>
</evidence>
<protein>
    <submittedName>
        <fullName evidence="2">Alpha/beta hydrolase</fullName>
    </submittedName>
</protein>
<dbReference type="GO" id="GO:0016787">
    <property type="term" value="F:hydrolase activity"/>
    <property type="evidence" value="ECO:0007669"/>
    <property type="project" value="UniProtKB-KW"/>
</dbReference>
<dbReference type="EMBL" id="LS483250">
    <property type="protein sequence ID" value="SQD78974.1"/>
    <property type="molecule type" value="Genomic_DNA"/>
</dbReference>
<name>A0A330LPQ6_9GAMM</name>
<keyword evidence="2" id="KW-0378">Hydrolase</keyword>
<dbReference type="AlphaFoldDB" id="A0A330LPQ6"/>
<feature type="domain" description="Serine aminopeptidase S33" evidence="1">
    <location>
        <begin position="51"/>
        <end position="255"/>
    </location>
</feature>
<accession>A0A330LPQ6</accession>
<evidence type="ECO:0000313" key="2">
    <source>
        <dbReference type="EMBL" id="SQD78974.1"/>
    </source>
</evidence>
<dbReference type="SUPFAM" id="SSF53474">
    <property type="entry name" value="alpha/beta-Hydrolases"/>
    <property type="match status" value="1"/>
</dbReference>
<keyword evidence="3" id="KW-1185">Reference proteome</keyword>
<dbReference type="InterPro" id="IPR029058">
    <property type="entry name" value="AB_hydrolase_fold"/>
</dbReference>
<dbReference type="KEGG" id="mya:MORIYA_2498"/>
<dbReference type="InterPro" id="IPR050266">
    <property type="entry name" value="AB_hydrolase_sf"/>
</dbReference>
<dbReference type="OrthoDB" id="5290302at2"/>
<dbReference type="GO" id="GO:0016020">
    <property type="term" value="C:membrane"/>
    <property type="evidence" value="ECO:0007669"/>
    <property type="project" value="TreeGrafter"/>
</dbReference>
<organism evidence="2 3">
    <name type="scientific">Moritella yayanosii</name>
    <dbReference type="NCBI Taxonomy" id="69539"/>
    <lineage>
        <taxon>Bacteria</taxon>
        <taxon>Pseudomonadati</taxon>
        <taxon>Pseudomonadota</taxon>
        <taxon>Gammaproteobacteria</taxon>
        <taxon>Alteromonadales</taxon>
        <taxon>Moritellaceae</taxon>
        <taxon>Moritella</taxon>
    </lineage>
</organism>
<dbReference type="InterPro" id="IPR022742">
    <property type="entry name" value="Hydrolase_4"/>
</dbReference>
<evidence type="ECO:0000259" key="1">
    <source>
        <dbReference type="Pfam" id="PF12146"/>
    </source>
</evidence>
<dbReference type="PANTHER" id="PTHR43798:SF33">
    <property type="entry name" value="HYDROLASE, PUTATIVE (AFU_ORTHOLOGUE AFUA_2G14860)-RELATED"/>
    <property type="match status" value="1"/>
</dbReference>
<reference evidence="3" key="1">
    <citation type="submission" date="2018-05" db="EMBL/GenBank/DDBJ databases">
        <authorList>
            <person name="Cea G.-C."/>
            <person name="William W."/>
        </authorList>
    </citation>
    <scope>NUCLEOTIDE SEQUENCE [LARGE SCALE GENOMIC DNA]</scope>
    <source>
        <strain evidence="3">DB21MT 5</strain>
    </source>
</reference>
<dbReference type="PANTHER" id="PTHR43798">
    <property type="entry name" value="MONOACYLGLYCEROL LIPASE"/>
    <property type="match status" value="1"/>
</dbReference>
<gene>
    <name evidence="2" type="ORF">MORIYA_2498</name>
</gene>
<dbReference type="Pfam" id="PF12146">
    <property type="entry name" value="Hydrolase_4"/>
    <property type="match status" value="1"/>
</dbReference>
<dbReference type="Gene3D" id="3.40.50.1820">
    <property type="entry name" value="alpha/beta hydrolase"/>
    <property type="match status" value="1"/>
</dbReference>
<dbReference type="RefSeq" id="WP_112715374.1">
    <property type="nucleotide sequence ID" value="NZ_LS483250.1"/>
</dbReference>